<dbReference type="HOGENOM" id="CLU_1803281_0_0_9"/>
<dbReference type="GO" id="GO:0005975">
    <property type="term" value="P:carbohydrate metabolic process"/>
    <property type="evidence" value="ECO:0007669"/>
    <property type="project" value="InterPro"/>
</dbReference>
<keyword evidence="6" id="KW-0464">Manganese</keyword>
<keyword evidence="3" id="KW-0479">Metal-binding</keyword>
<dbReference type="GO" id="GO:0016616">
    <property type="term" value="F:oxidoreductase activity, acting on the CH-OH group of donors, NAD or NADP as acceptor"/>
    <property type="evidence" value="ECO:0007669"/>
    <property type="project" value="InterPro"/>
</dbReference>
<proteinExistence type="predicted"/>
<dbReference type="InterPro" id="IPR001088">
    <property type="entry name" value="Glyco_hydro_4"/>
</dbReference>
<evidence type="ECO:0000256" key="7">
    <source>
        <dbReference type="ARBA" id="ARBA00023295"/>
    </source>
</evidence>
<accession>A8S871</accession>
<evidence type="ECO:0000259" key="9">
    <source>
        <dbReference type="Pfam" id="PF11975"/>
    </source>
</evidence>
<dbReference type="PANTHER" id="PTHR32092:SF14">
    <property type="entry name" value="MALTOSE-6'-PHOSPHATE GLUCOSIDASE"/>
    <property type="match status" value="1"/>
</dbReference>
<keyword evidence="4" id="KW-0378">Hydrolase</keyword>
<dbReference type="EMBL" id="ABED02000018">
    <property type="protein sequence ID" value="EDP22650.1"/>
    <property type="molecule type" value="Genomic_DNA"/>
</dbReference>
<comment type="caution">
    <text evidence="10">The sequence shown here is derived from an EMBL/GenBank/DDBJ whole genome shotgun (WGS) entry which is preliminary data.</text>
</comment>
<dbReference type="Gene3D" id="3.90.110.10">
    <property type="entry name" value="Lactate dehydrogenase/glycoside hydrolase, family 4, C-terminal"/>
    <property type="match status" value="1"/>
</dbReference>
<comment type="subunit">
    <text evidence="2">Homotetramer.</text>
</comment>
<keyword evidence="5" id="KW-0520">NAD</keyword>
<protein>
    <recommendedName>
        <fullName evidence="9">Glycosyl hydrolase family 4 C-terminal domain-containing protein</fullName>
    </recommendedName>
</protein>
<evidence type="ECO:0000256" key="5">
    <source>
        <dbReference type="ARBA" id="ARBA00023027"/>
    </source>
</evidence>
<dbReference type="GeneID" id="75067677"/>
<dbReference type="InterPro" id="IPR022616">
    <property type="entry name" value="Glyco_hydro_4_C"/>
</dbReference>
<dbReference type="PANTHER" id="PTHR32092">
    <property type="entry name" value="6-PHOSPHO-BETA-GLUCOSIDASE-RELATED"/>
    <property type="match status" value="1"/>
</dbReference>
<dbReference type="CAZy" id="GH4">
    <property type="family name" value="Glycoside Hydrolase Family 4"/>
</dbReference>
<comment type="cofactor">
    <cofactor evidence="1">
        <name>NAD(+)</name>
        <dbReference type="ChEBI" id="CHEBI:57540"/>
    </cofactor>
</comment>
<dbReference type="InterPro" id="IPR015955">
    <property type="entry name" value="Lactate_DH/Glyco_Ohase_4_C"/>
</dbReference>
<reference evidence="10 11" key="2">
    <citation type="submission" date="2007-09" db="EMBL/GenBank/DDBJ databases">
        <authorList>
            <person name="Fulton L."/>
            <person name="Clifton S."/>
            <person name="Fulton B."/>
            <person name="Xu J."/>
            <person name="Minx P."/>
            <person name="Pepin K.H."/>
            <person name="Johnson M."/>
            <person name="Thiruvilangam P."/>
            <person name="Bhonagiri V."/>
            <person name="Nash W.E."/>
            <person name="Mardis E.R."/>
            <person name="Wilson R.K."/>
        </authorList>
    </citation>
    <scope>NUCLEOTIDE SEQUENCE [LARGE SCALE GENOMIC DNA]</scope>
    <source>
        <strain evidence="10 11">M21/2</strain>
    </source>
</reference>
<sequence length="143" mass="16087">MQDYLLGDEVVKSGDPNNTRVNEVMEGREKRIFDAAVDYRAGKDVDLTKFFGGVHSEFIVDVAMSLAFDLRKRYLVMVENNGAVENLPSDAMAEVPAYITDHGPEPVRVGEIPTFYKGLIEQQEDVEKLIVDAALWSTPTRRH</sequence>
<organism evidence="10 11">
    <name type="scientific">Faecalibacterium prausnitzii M21/2</name>
    <dbReference type="NCBI Taxonomy" id="411485"/>
    <lineage>
        <taxon>Bacteria</taxon>
        <taxon>Bacillati</taxon>
        <taxon>Bacillota</taxon>
        <taxon>Clostridia</taxon>
        <taxon>Eubacteriales</taxon>
        <taxon>Oscillospiraceae</taxon>
        <taxon>Faecalibacterium</taxon>
    </lineage>
</organism>
<evidence type="ECO:0000256" key="1">
    <source>
        <dbReference type="ARBA" id="ARBA00001911"/>
    </source>
</evidence>
<keyword evidence="7" id="KW-0326">Glycosidase</keyword>
<evidence type="ECO:0000256" key="2">
    <source>
        <dbReference type="ARBA" id="ARBA00011881"/>
    </source>
</evidence>
<dbReference type="RefSeq" id="WP_005922179.1">
    <property type="nucleotide sequence ID" value="NZ_DS483494.1"/>
</dbReference>
<feature type="domain" description="Glycosyl hydrolase family 4 C-terminal" evidence="9">
    <location>
        <begin position="18"/>
        <end position="135"/>
    </location>
</feature>
<evidence type="ECO:0000256" key="8">
    <source>
        <dbReference type="PIRSR" id="PIRSR601088-2"/>
    </source>
</evidence>
<evidence type="ECO:0000256" key="4">
    <source>
        <dbReference type="ARBA" id="ARBA00022801"/>
    </source>
</evidence>
<dbReference type="GO" id="GO:0046872">
    <property type="term" value="F:metal ion binding"/>
    <property type="evidence" value="ECO:0007669"/>
    <property type="project" value="UniProtKB-KW"/>
</dbReference>
<evidence type="ECO:0000256" key="3">
    <source>
        <dbReference type="ARBA" id="ARBA00022723"/>
    </source>
</evidence>
<reference evidence="10 11" key="1">
    <citation type="submission" date="2007-09" db="EMBL/GenBank/DDBJ databases">
        <title>Draft genome sequence of Faecalibacterium prausnitzii M21/2.</title>
        <authorList>
            <person name="Sudarsanam P."/>
            <person name="Ley R."/>
            <person name="Guruge J."/>
            <person name="Turnbaugh P.J."/>
            <person name="Mahowald M."/>
            <person name="Liep D."/>
            <person name="Gordon J."/>
        </authorList>
    </citation>
    <scope>NUCLEOTIDE SEQUENCE [LARGE SCALE GENOMIC DNA]</scope>
    <source>
        <strain evidence="10 11">M21/2</strain>
    </source>
</reference>
<evidence type="ECO:0000256" key="6">
    <source>
        <dbReference type="ARBA" id="ARBA00023211"/>
    </source>
</evidence>
<name>A8S871_9FIRM</name>
<gene>
    <name evidence="10" type="ORF">FAEPRAM212_00664</name>
</gene>
<dbReference type="AlphaFoldDB" id="A8S871"/>
<feature type="binding site" evidence="8">
    <location>
        <position position="20"/>
    </location>
    <ligand>
        <name>substrate</name>
    </ligand>
</feature>
<dbReference type="Pfam" id="PF11975">
    <property type="entry name" value="Glyco_hydro_4C"/>
    <property type="match status" value="1"/>
</dbReference>
<dbReference type="SUPFAM" id="SSF56327">
    <property type="entry name" value="LDH C-terminal domain-like"/>
    <property type="match status" value="1"/>
</dbReference>
<dbReference type="GO" id="GO:0004553">
    <property type="term" value="F:hydrolase activity, hydrolyzing O-glycosyl compounds"/>
    <property type="evidence" value="ECO:0007669"/>
    <property type="project" value="InterPro"/>
</dbReference>
<evidence type="ECO:0000313" key="10">
    <source>
        <dbReference type="EMBL" id="EDP22650.1"/>
    </source>
</evidence>
<dbReference type="Proteomes" id="UP000005945">
    <property type="component" value="Unassembled WGS sequence"/>
</dbReference>
<evidence type="ECO:0000313" key="11">
    <source>
        <dbReference type="Proteomes" id="UP000005945"/>
    </source>
</evidence>